<organism evidence="1 2">
    <name type="scientific">Brassica campestris</name>
    <name type="common">Field mustard</name>
    <dbReference type="NCBI Taxonomy" id="3711"/>
    <lineage>
        <taxon>Eukaryota</taxon>
        <taxon>Viridiplantae</taxon>
        <taxon>Streptophyta</taxon>
        <taxon>Embryophyta</taxon>
        <taxon>Tracheophyta</taxon>
        <taxon>Spermatophyta</taxon>
        <taxon>Magnoliopsida</taxon>
        <taxon>eudicotyledons</taxon>
        <taxon>Gunneridae</taxon>
        <taxon>Pentapetalae</taxon>
        <taxon>rosids</taxon>
        <taxon>malvids</taxon>
        <taxon>Brassicales</taxon>
        <taxon>Brassicaceae</taxon>
        <taxon>Brassiceae</taxon>
        <taxon>Brassica</taxon>
    </lineage>
</organism>
<name>A0A398A6Q4_BRACM</name>
<dbReference type="AlphaFoldDB" id="A0A398A6Q4"/>
<protein>
    <submittedName>
        <fullName evidence="1">Uncharacterized protein</fullName>
    </submittedName>
</protein>
<reference evidence="1 2" key="1">
    <citation type="submission" date="2018-06" db="EMBL/GenBank/DDBJ databases">
        <title>WGS assembly of Brassica rapa FPsc.</title>
        <authorList>
            <person name="Bowman J."/>
            <person name="Kohchi T."/>
            <person name="Yamato K."/>
            <person name="Jenkins J."/>
            <person name="Shu S."/>
            <person name="Ishizaki K."/>
            <person name="Yamaoka S."/>
            <person name="Nishihama R."/>
            <person name="Nakamura Y."/>
            <person name="Berger F."/>
            <person name="Adam C."/>
            <person name="Aki S."/>
            <person name="Althoff F."/>
            <person name="Araki T."/>
            <person name="Arteaga-Vazquez M."/>
            <person name="Balasubrmanian S."/>
            <person name="Bauer D."/>
            <person name="Boehm C."/>
            <person name="Briginshaw L."/>
            <person name="Caballero-Perez J."/>
            <person name="Catarino B."/>
            <person name="Chen F."/>
            <person name="Chiyoda S."/>
            <person name="Chovatia M."/>
            <person name="Davies K."/>
            <person name="Delmans M."/>
            <person name="Demura T."/>
            <person name="Dierschke T."/>
            <person name="Dolan L."/>
            <person name="Dorantes-Acosta A."/>
            <person name="Eklund D."/>
            <person name="Florent S."/>
            <person name="Flores-Sandoval E."/>
            <person name="Fujiyama A."/>
            <person name="Fukuzawa H."/>
            <person name="Galik B."/>
            <person name="Grimanelli D."/>
            <person name="Grimwood J."/>
            <person name="Grossniklaus U."/>
            <person name="Hamada T."/>
            <person name="Haseloff J."/>
            <person name="Hetherington A."/>
            <person name="Higo A."/>
            <person name="Hirakawa Y."/>
            <person name="Hundley H."/>
            <person name="Ikeda Y."/>
            <person name="Inoue K."/>
            <person name="Inoue S."/>
            <person name="Ishida S."/>
            <person name="Jia Q."/>
            <person name="Kakita M."/>
            <person name="Kanazawa T."/>
            <person name="Kawai Y."/>
            <person name="Kawashima T."/>
            <person name="Kennedy M."/>
            <person name="Kinose K."/>
            <person name="Kinoshita T."/>
            <person name="Kohara Y."/>
            <person name="Koide E."/>
            <person name="Komatsu K."/>
            <person name="Kopischke S."/>
            <person name="Kubo M."/>
            <person name="Kyozuka J."/>
            <person name="Lagercrantz U."/>
            <person name="Lin S."/>
            <person name="Lindquist E."/>
            <person name="Lipzen A."/>
            <person name="Lu C."/>
            <person name="Luna E."/>
            <person name="Martienssen R."/>
            <person name="Minamino N."/>
            <person name="Mizutani M."/>
            <person name="Mizutani M."/>
            <person name="Mochizuki N."/>
            <person name="Monte I."/>
            <person name="Mosher R."/>
            <person name="Nagasaki H."/>
            <person name="Nakagami H."/>
            <person name="Naramoto S."/>
            <person name="Nishitani K."/>
            <person name="Ohtani M."/>
            <person name="Okamoto T."/>
            <person name="Okumura M."/>
            <person name="Phillips J."/>
            <person name="Pollak B."/>
            <person name="Reinders A."/>
            <person name="Roevekamp M."/>
            <person name="Sano R."/>
            <person name="Sawa S."/>
            <person name="Schmid M."/>
            <person name="Shirakawa M."/>
            <person name="Solano R."/>
            <person name="Spunde A."/>
            <person name="Suetsugu N."/>
            <person name="Sugano S."/>
            <person name="Sugiyama A."/>
            <person name="Sun R."/>
            <person name="Suzuki Y."/>
            <person name="Takenaka M."/>
            <person name="Takezawa D."/>
            <person name="Tomogane H."/>
            <person name="Tsuzuki M."/>
            <person name="Ueda T."/>
            <person name="Umeda M."/>
            <person name="Ward J."/>
            <person name="Watanabe Y."/>
            <person name="Yazaki K."/>
            <person name="Yokoyama R."/>
            <person name="Yoshitake Y."/>
            <person name="Yotsui I."/>
            <person name="Zachgo S."/>
            <person name="Schmutz J."/>
        </authorList>
    </citation>
    <scope>NUCLEOTIDE SEQUENCE [LARGE SCALE GENOMIC DNA]</scope>
    <source>
        <strain evidence="2">cv. B-3</strain>
    </source>
</reference>
<proteinExistence type="predicted"/>
<gene>
    <name evidence="1" type="ORF">BRARA_B00633</name>
</gene>
<accession>A0A398A6Q4</accession>
<evidence type="ECO:0000313" key="1">
    <source>
        <dbReference type="EMBL" id="RID73481.1"/>
    </source>
</evidence>
<evidence type="ECO:0000313" key="2">
    <source>
        <dbReference type="Proteomes" id="UP000264353"/>
    </source>
</evidence>
<dbReference type="EMBL" id="CM010629">
    <property type="protein sequence ID" value="RID73481.1"/>
    <property type="molecule type" value="Genomic_DNA"/>
</dbReference>
<dbReference type="Proteomes" id="UP000264353">
    <property type="component" value="Chromosome A2"/>
</dbReference>
<sequence length="49" mass="5494">MDKVTRKYIVYCLLGETVRREDELCPRTCAATSGGLLCVGVSFDQKVRL</sequence>